<organism evidence="1 2">
    <name type="scientific">Tsukamurella conjunctivitidis</name>
    <dbReference type="NCBI Taxonomy" id="2592068"/>
    <lineage>
        <taxon>Bacteria</taxon>
        <taxon>Bacillati</taxon>
        <taxon>Actinomycetota</taxon>
        <taxon>Actinomycetes</taxon>
        <taxon>Mycobacteriales</taxon>
        <taxon>Tsukamurellaceae</taxon>
        <taxon>Tsukamurella</taxon>
    </lineage>
</organism>
<dbReference type="AlphaFoldDB" id="A0A5C5S6L1"/>
<gene>
    <name evidence="1" type="ORF">FK530_06920</name>
</gene>
<evidence type="ECO:0000313" key="2">
    <source>
        <dbReference type="Proteomes" id="UP000319375"/>
    </source>
</evidence>
<reference evidence="1 2" key="1">
    <citation type="submission" date="2019-06" db="EMBL/GenBank/DDBJ databases">
        <title>Tsukamurella conjunctivitidis sp. nov., Tsukamurella assacharolytica sp. nov. and Tsukamurella sputae sp. nov. isolated from patients with conjunctivitis, bacteraemia (lymphoma) and respiratory infection (sputum) in Hong Kong.</title>
        <authorList>
            <person name="Teng J.L.L."/>
            <person name="Lee H.H."/>
            <person name="Fong J.Y.H."/>
            <person name="Fok K.M.N."/>
            <person name="Lau S.K.P."/>
            <person name="Woo P.C.Y."/>
        </authorList>
    </citation>
    <scope>NUCLEOTIDE SEQUENCE [LARGE SCALE GENOMIC DNA]</scope>
    <source>
        <strain evidence="1 2">HKU72</strain>
    </source>
</reference>
<protein>
    <submittedName>
        <fullName evidence="1">Uncharacterized protein</fullName>
    </submittedName>
</protein>
<name>A0A5C5S6L1_9ACTN</name>
<dbReference type="Proteomes" id="UP000319375">
    <property type="component" value="Unassembled WGS sequence"/>
</dbReference>
<keyword evidence="2" id="KW-1185">Reference proteome</keyword>
<comment type="caution">
    <text evidence="1">The sequence shown here is derived from an EMBL/GenBank/DDBJ whole genome shotgun (WGS) entry which is preliminary data.</text>
</comment>
<evidence type="ECO:0000313" key="1">
    <source>
        <dbReference type="EMBL" id="TWS30233.1"/>
    </source>
</evidence>
<sequence>MTTDQLRPLPDWFGDVAHQAARIALIEEDVPADLLDAPELHDALVGTARATAAIVLDYLGHDYRTPVPDPWANGPHRVGLPVAREHENTRQRDEPNPNSMALWDGRFIAHIDVEATELSGLRFRVRCADRPRAQEFVRDHDGDLFAQWRGGAYRVTEVIAARGYLDLVLIPCVSVVDLGSGRMADLDNPGPRGKETSI</sequence>
<dbReference type="EMBL" id="VIGX01000002">
    <property type="protein sequence ID" value="TWS30233.1"/>
    <property type="molecule type" value="Genomic_DNA"/>
</dbReference>
<dbReference type="RefSeq" id="WP_146486258.1">
    <property type="nucleotide sequence ID" value="NZ_VIGX01000002.1"/>
</dbReference>
<proteinExistence type="predicted"/>
<accession>A0A5C5S6L1</accession>